<comment type="caution">
    <text evidence="1">The sequence shown here is derived from an EMBL/GenBank/DDBJ whole genome shotgun (WGS) entry which is preliminary data.</text>
</comment>
<dbReference type="PANTHER" id="PTHR13510">
    <property type="entry name" value="FYVE-FINGER-CONTAINING RAB5 EFFECTOR PROTEIN RABENOSYN-5-RELATED"/>
    <property type="match status" value="1"/>
</dbReference>
<accession>A0A8T1WNW9</accession>
<dbReference type="Proteomes" id="UP000693981">
    <property type="component" value="Unassembled WGS sequence"/>
</dbReference>
<dbReference type="PANTHER" id="PTHR13510:SF44">
    <property type="entry name" value="RABENOSYN-5"/>
    <property type="match status" value="1"/>
</dbReference>
<dbReference type="InterPro" id="IPR052727">
    <property type="entry name" value="Rab4/Rab5_effector"/>
</dbReference>
<evidence type="ECO:0008006" key="3">
    <source>
        <dbReference type="Google" id="ProtNLM"/>
    </source>
</evidence>
<dbReference type="OrthoDB" id="114078at2759"/>
<organism evidence="1 2">
    <name type="scientific">Phytophthora boehmeriae</name>
    <dbReference type="NCBI Taxonomy" id="109152"/>
    <lineage>
        <taxon>Eukaryota</taxon>
        <taxon>Sar</taxon>
        <taxon>Stramenopiles</taxon>
        <taxon>Oomycota</taxon>
        <taxon>Peronosporomycetes</taxon>
        <taxon>Peronosporales</taxon>
        <taxon>Peronosporaceae</taxon>
        <taxon>Phytophthora</taxon>
    </lineage>
</organism>
<evidence type="ECO:0000313" key="1">
    <source>
        <dbReference type="EMBL" id="KAG7394901.1"/>
    </source>
</evidence>
<dbReference type="AlphaFoldDB" id="A0A8T1WNW9"/>
<dbReference type="EMBL" id="JAGDFL010000237">
    <property type="protein sequence ID" value="KAG7394901.1"/>
    <property type="molecule type" value="Genomic_DNA"/>
</dbReference>
<name>A0A8T1WNW9_9STRA</name>
<protein>
    <recommendedName>
        <fullName evidence="3">FYVE-type domain-containing protein</fullName>
    </recommendedName>
</protein>
<gene>
    <name evidence="1" type="ORF">PHYBOEH_004493</name>
</gene>
<proteinExistence type="predicted"/>
<evidence type="ECO:0000313" key="2">
    <source>
        <dbReference type="Proteomes" id="UP000693981"/>
    </source>
</evidence>
<sequence length="483" mass="53784">MKRTCPFARRIQHGAAFKNCAGIKIVAVVLETDSVGISLADSRTEFSARVPFRMSSYPPQPFSLPVAKVNELENLADQLVAETLKTSDTFTAQGRVADKSQWKVVRQKNNMTAYKTRGPSRFRASIARDNRDETPQLPKLYSTNDKRLYHALTETFHGSMYLDDDESDDELRDRPSFVSAELNVLENVRPPQATTVFSAGVVPGTIDDIAMGVHAHSDSLNRAMNADLAADDSRILCEMHGPSNEDPFRFLGVTWSSHIATGFAGHFISPRDYVVLDSTGMALDAHGQRFFYLLKHSIEVDQVPDFESYGSTRLKFSVCYVVRQQGDGEVDIFCRGFMEPLGSMSERFSTYMFCDGLMSVPKFVEEAYKKKLTWLRQTLSQSSGNSTGSFSSKTLPTCPCCQEKFRTGLAKLLENKSTCSLCELAVCRKCTVTKTEVAIAKEQAHDEVAFCLNCYLKGKKLSAWQVAIDLLREAEPTTCSGSR</sequence>
<keyword evidence="2" id="KW-1185">Reference proteome</keyword>
<reference evidence="1" key="1">
    <citation type="submission" date="2021-02" db="EMBL/GenBank/DDBJ databases">
        <authorList>
            <person name="Palmer J.M."/>
        </authorList>
    </citation>
    <scope>NUCLEOTIDE SEQUENCE</scope>
    <source>
        <strain evidence="1">SCRP23</strain>
    </source>
</reference>